<dbReference type="PRINTS" id="PR00320">
    <property type="entry name" value="GPROTEINBRPT"/>
</dbReference>
<dbReference type="Proteomes" id="UP000075903">
    <property type="component" value="Unassembled WGS sequence"/>
</dbReference>
<dbReference type="InterPro" id="IPR001680">
    <property type="entry name" value="WD40_rpt"/>
</dbReference>
<dbReference type="Gene3D" id="2.130.10.10">
    <property type="entry name" value="YVTN repeat-like/Quinoprotein amine dehydrogenase"/>
    <property type="match status" value="2"/>
</dbReference>
<proteinExistence type="inferred from homology"/>
<accession>A0A182VFM3</accession>
<evidence type="ECO:0000256" key="4">
    <source>
        <dbReference type="ARBA" id="ARBA00022574"/>
    </source>
</evidence>
<evidence type="ECO:0000256" key="6">
    <source>
        <dbReference type="PROSITE-ProRule" id="PRU00221"/>
    </source>
</evidence>
<feature type="repeat" description="WD" evidence="6">
    <location>
        <begin position="110"/>
        <end position="141"/>
    </location>
</feature>
<feature type="repeat" description="WD" evidence="6">
    <location>
        <begin position="233"/>
        <end position="276"/>
    </location>
</feature>
<dbReference type="STRING" id="30066.A0A182VFM3"/>
<feature type="domain" description="PUL" evidence="8">
    <location>
        <begin position="557"/>
        <end position="822"/>
    </location>
</feature>
<evidence type="ECO:0000256" key="1">
    <source>
        <dbReference type="ARBA" id="ARBA00004496"/>
    </source>
</evidence>
<dbReference type="VEuPathDB" id="VectorBase:AMEM21_005628"/>
<dbReference type="FunFam" id="2.130.10.10:FF:001902">
    <property type="entry name" value="AGAP008620-PA"/>
    <property type="match status" value="1"/>
</dbReference>
<feature type="repeat" description="WD" evidence="6">
    <location>
        <begin position="13"/>
        <end position="43"/>
    </location>
</feature>
<dbReference type="SUPFAM" id="SSF50978">
    <property type="entry name" value="WD40 repeat-like"/>
    <property type="match status" value="1"/>
</dbReference>
<evidence type="ECO:0000256" key="5">
    <source>
        <dbReference type="ARBA" id="ARBA00022737"/>
    </source>
</evidence>
<evidence type="ECO:0000313" key="9">
    <source>
        <dbReference type="EnsemblMetazoa" id="AMEM014171-PA"/>
    </source>
</evidence>
<dbReference type="FunFam" id="1.25.10.10:FF:000250">
    <property type="entry name" value="Phospholipase A-2-activating protein isoform A"/>
    <property type="match status" value="1"/>
</dbReference>
<protein>
    <recommendedName>
        <fullName evidence="11">Phospholipase A-2-activating protein</fullName>
    </recommendedName>
</protein>
<keyword evidence="5" id="KW-0677">Repeat</keyword>
<evidence type="ECO:0000259" key="7">
    <source>
        <dbReference type="PROSITE" id="PS51394"/>
    </source>
</evidence>
<dbReference type="InterPro" id="IPR013535">
    <property type="entry name" value="PUL_dom"/>
</dbReference>
<reference evidence="9" key="1">
    <citation type="submission" date="2020-05" db="UniProtKB">
        <authorList>
            <consortium name="EnsemblMetazoa"/>
        </authorList>
    </citation>
    <scope>IDENTIFICATION</scope>
    <source>
        <strain evidence="9">MAF</strain>
    </source>
</reference>
<keyword evidence="10" id="KW-1185">Reference proteome</keyword>
<name>A0A182VFM3_ANOME</name>
<keyword evidence="3" id="KW-0963">Cytoplasm</keyword>
<dbReference type="Gene3D" id="1.25.10.10">
    <property type="entry name" value="Leucine-rich Repeat Variant"/>
    <property type="match status" value="1"/>
</dbReference>
<comment type="similarity">
    <text evidence="2">Belongs to the WD repeat PLAP family.</text>
</comment>
<feature type="repeat" description="WD" evidence="6">
    <location>
        <begin position="153"/>
        <end position="184"/>
    </location>
</feature>
<dbReference type="SMART" id="SM00320">
    <property type="entry name" value="WD40"/>
    <property type="match status" value="7"/>
</dbReference>
<dbReference type="GO" id="GO:0043161">
    <property type="term" value="P:proteasome-mediated ubiquitin-dependent protein catabolic process"/>
    <property type="evidence" value="ECO:0007669"/>
    <property type="project" value="TreeGrafter"/>
</dbReference>
<keyword evidence="4 6" id="KW-0853">WD repeat</keyword>
<dbReference type="Pfam" id="PF08324">
    <property type="entry name" value="PUL"/>
    <property type="match status" value="1"/>
</dbReference>
<dbReference type="InterPro" id="IPR020472">
    <property type="entry name" value="WD40_PAC1"/>
</dbReference>
<dbReference type="Pfam" id="PF00400">
    <property type="entry name" value="WD40"/>
    <property type="match status" value="6"/>
</dbReference>
<evidence type="ECO:0008006" key="11">
    <source>
        <dbReference type="Google" id="ProtNLM"/>
    </source>
</evidence>
<comment type="subcellular location">
    <subcellularLocation>
        <location evidence="1">Cytoplasm</location>
    </subcellularLocation>
</comment>
<dbReference type="GO" id="GO:0043130">
    <property type="term" value="F:ubiquitin binding"/>
    <property type="evidence" value="ECO:0007669"/>
    <property type="project" value="TreeGrafter"/>
</dbReference>
<dbReference type="InterPro" id="IPR011989">
    <property type="entry name" value="ARM-like"/>
</dbReference>
<evidence type="ECO:0000256" key="2">
    <source>
        <dbReference type="ARBA" id="ARBA00008495"/>
    </source>
</evidence>
<feature type="domain" description="PFU" evidence="7">
    <location>
        <begin position="373"/>
        <end position="469"/>
    </location>
</feature>
<dbReference type="PROSITE" id="PS50294">
    <property type="entry name" value="WD_REPEATS_REGION"/>
    <property type="match status" value="2"/>
</dbReference>
<sequence length="824" mass="89028">MVKIEDFKLSCELAGHKLDVRAVTEGAGFIVSGSRDKTAKVWQAVGNNRYEDVQTLTSHTNYVGAVLVVESNGWVCTGSNDATICIFQYPGGLGSGGGVGTTSAEPIGVLKGHTSTVCALAAGLNATTLISGSWDKTAKIWTNAPGSNTNLTLVGHEAAVWAVACLPSGRYLSGSADKNIFVWNERGEKLAVLKGHKDCVRGLCPLPKGGFLSCSNDATVRHWSDTYECVKEFHGHSNYIYSIGRSDAWGEEVFVTGGEDSTIRMWHLRDGALGDALQMPAQSVWAVAGLRNGDMVAGTSDAIVRVFTMSAERAAPEETLAAYRVAVEVRQSESAKQLGGMNVNDLPGPESLLSEGRDGQTRIVRHPNGKILCYQWTNGKWDCVGDVMGASDGDKGKQLYEGREYDYVFSVNLSDDAPNLKLPYNRGEDPWFVAQRFIHKHNLPQAYLDQVANFIVKNSDSAPVQSALANSYYDPFTGGSRYVPGSSGGQFQPTAANTDPFTGGSSYTTQTPNVAMAPNAGGAAAAAANGGNGGNLDPFTGGSSYTTGSTEVKKSNTHFPHRHYILLENADLSKVLVKLKELNSKLEDQSLRMSDDTLNDIVRYAGEVMTCGEQNSACLTALKFLYTTWPTEKLFPIMDITRLIVREPRACQELFEDASFMSTFLQHTNHLPANQLMSARCFTNMLAHQPGRNVVVEHIRAIVDRFAVLRGSACSPNLQIALASFYLNLTMTQLDKLSSVDFCKVLAGTIGELLCWLTDNEATYRGYQALGNLLSMPGPGMGAIADTLKGNSALTDKILFNISSELPNFGKLNECASYLYELLV</sequence>
<dbReference type="InterPro" id="IPR038122">
    <property type="entry name" value="PFU_sf"/>
</dbReference>
<evidence type="ECO:0000256" key="3">
    <source>
        <dbReference type="ARBA" id="ARBA00022490"/>
    </source>
</evidence>
<dbReference type="PANTHER" id="PTHR19849:SF0">
    <property type="entry name" value="PHOSPHOLIPASE A-2-ACTIVATING PROTEIN"/>
    <property type="match status" value="1"/>
</dbReference>
<dbReference type="PANTHER" id="PTHR19849">
    <property type="entry name" value="PHOSPHOLIPASE A-2-ACTIVATING PROTEIN"/>
    <property type="match status" value="1"/>
</dbReference>
<dbReference type="AlphaFoldDB" id="A0A182VFM3"/>
<dbReference type="InterPro" id="IPR015155">
    <property type="entry name" value="PFU"/>
</dbReference>
<dbReference type="GO" id="GO:0005737">
    <property type="term" value="C:cytoplasm"/>
    <property type="evidence" value="ECO:0007669"/>
    <property type="project" value="UniProtKB-SubCell"/>
</dbReference>
<dbReference type="InterPro" id="IPR015943">
    <property type="entry name" value="WD40/YVTN_repeat-like_dom_sf"/>
</dbReference>
<dbReference type="CDD" id="cd00200">
    <property type="entry name" value="WD40"/>
    <property type="match status" value="1"/>
</dbReference>
<dbReference type="GO" id="GO:0010992">
    <property type="term" value="P:ubiquitin recycling"/>
    <property type="evidence" value="ECO:0007669"/>
    <property type="project" value="TreeGrafter"/>
</dbReference>
<organism evidence="9 10">
    <name type="scientific">Anopheles merus</name>
    <name type="common">Mosquito</name>
    <dbReference type="NCBI Taxonomy" id="30066"/>
    <lineage>
        <taxon>Eukaryota</taxon>
        <taxon>Metazoa</taxon>
        <taxon>Ecdysozoa</taxon>
        <taxon>Arthropoda</taxon>
        <taxon>Hexapoda</taxon>
        <taxon>Insecta</taxon>
        <taxon>Pterygota</taxon>
        <taxon>Neoptera</taxon>
        <taxon>Endopterygota</taxon>
        <taxon>Diptera</taxon>
        <taxon>Nematocera</taxon>
        <taxon>Culicoidea</taxon>
        <taxon>Culicidae</taxon>
        <taxon>Anophelinae</taxon>
        <taxon>Anopheles</taxon>
    </lineage>
</organism>
<evidence type="ECO:0000259" key="8">
    <source>
        <dbReference type="PROSITE" id="PS51396"/>
    </source>
</evidence>
<dbReference type="EnsemblMetazoa" id="AMEM014171-RA">
    <property type="protein sequence ID" value="AMEM014171-PA"/>
    <property type="gene ID" value="AMEM014171"/>
</dbReference>
<dbReference type="PROSITE" id="PS51396">
    <property type="entry name" value="PUL"/>
    <property type="match status" value="1"/>
</dbReference>
<dbReference type="Gene3D" id="3.10.20.870">
    <property type="entry name" value="PFU (PLAA family ubiquitin binding), C-terminal domain"/>
    <property type="match status" value="1"/>
</dbReference>
<dbReference type="Pfam" id="PF09070">
    <property type="entry name" value="PFU"/>
    <property type="match status" value="1"/>
</dbReference>
<dbReference type="InterPro" id="IPR036322">
    <property type="entry name" value="WD40_repeat_dom_sf"/>
</dbReference>
<dbReference type="VEuPathDB" id="VectorBase:AMEM014171"/>
<dbReference type="GO" id="GO:0005634">
    <property type="term" value="C:nucleus"/>
    <property type="evidence" value="ECO:0007669"/>
    <property type="project" value="TreeGrafter"/>
</dbReference>
<dbReference type="PROSITE" id="PS51394">
    <property type="entry name" value="PFU"/>
    <property type="match status" value="1"/>
</dbReference>
<dbReference type="PROSITE" id="PS50082">
    <property type="entry name" value="WD_REPEATS_2"/>
    <property type="match status" value="4"/>
</dbReference>
<evidence type="ECO:0000313" key="10">
    <source>
        <dbReference type="Proteomes" id="UP000075903"/>
    </source>
</evidence>